<protein>
    <submittedName>
        <fullName evidence="2">Alpha/beta hydrolase</fullName>
    </submittedName>
</protein>
<organism evidence="2 3">
    <name type="scientific">Candidatus Synechococcus calcipolaris G9</name>
    <dbReference type="NCBI Taxonomy" id="1497997"/>
    <lineage>
        <taxon>Bacteria</taxon>
        <taxon>Bacillati</taxon>
        <taxon>Cyanobacteriota</taxon>
        <taxon>Cyanophyceae</taxon>
        <taxon>Synechococcales</taxon>
        <taxon>Synechococcaceae</taxon>
        <taxon>Synechococcus</taxon>
    </lineage>
</organism>
<accession>A0ABT6F087</accession>
<sequence>MIGRWLGLALSGAIAGGLGMTMLGMARPGIAAEDINLVLGSDRQAGIVLPVADLRTFAETGVASSKLQALLSFASPEQQTKFRQLFTTVLPITPQTLDQGIDSTQADEILGTIAAATFRPDEEGIEALKVAVEKAADASEGLTLLTLLEAYPAEQLDISIVKMQELMEAHRDVIPNDVPQASDF</sequence>
<keyword evidence="3" id="KW-1185">Reference proteome</keyword>
<name>A0ABT6F087_9SYNE</name>
<evidence type="ECO:0000313" key="3">
    <source>
        <dbReference type="Proteomes" id="UP001154265"/>
    </source>
</evidence>
<dbReference type="EMBL" id="JAKKUT010000002">
    <property type="protein sequence ID" value="MDG2991237.1"/>
    <property type="molecule type" value="Genomic_DNA"/>
</dbReference>
<comment type="caution">
    <text evidence="2">The sequence shown here is derived from an EMBL/GenBank/DDBJ whole genome shotgun (WGS) entry which is preliminary data.</text>
</comment>
<reference evidence="2" key="1">
    <citation type="journal article" date="2022" name="Genome Biol. Evol.">
        <title>A New Gene Family Diagnostic for Intracellular Biomineralization of Amorphous Ca Carbonates by Cyanobacteria.</title>
        <authorList>
            <person name="Benzerara K."/>
            <person name="Duprat E."/>
            <person name="Bitard-Feildel T."/>
            <person name="Caumes G."/>
            <person name="Cassier-Chauvat C."/>
            <person name="Chauvat F."/>
            <person name="Dezi M."/>
            <person name="Diop S.I."/>
            <person name="Gaschignard G."/>
            <person name="Gorgen S."/>
            <person name="Gugger M."/>
            <person name="Lopez-Garcia P."/>
            <person name="Millet M."/>
            <person name="Skouri-Panet F."/>
            <person name="Moreira D."/>
            <person name="Callebaut I."/>
        </authorList>
    </citation>
    <scope>NUCLEOTIDE SEQUENCE</scope>
    <source>
        <strain evidence="2">G9</strain>
    </source>
</reference>
<dbReference type="RefSeq" id="WP_277867112.1">
    <property type="nucleotide sequence ID" value="NZ_JAKKUT010000002.1"/>
</dbReference>
<reference evidence="2" key="2">
    <citation type="submission" date="2022-01" db="EMBL/GenBank/DDBJ databases">
        <authorList>
            <person name="Zivanovic Y."/>
            <person name="Moreira D."/>
            <person name="Lopez-Garcia P."/>
        </authorList>
    </citation>
    <scope>NUCLEOTIDE SEQUENCE</scope>
    <source>
        <strain evidence="2">G9</strain>
    </source>
</reference>
<feature type="domain" description="DUF1400" evidence="1">
    <location>
        <begin position="31"/>
        <end position="158"/>
    </location>
</feature>
<gene>
    <name evidence="2" type="ORF">L3556_09885</name>
</gene>
<dbReference type="Proteomes" id="UP001154265">
    <property type="component" value="Unassembled WGS sequence"/>
</dbReference>
<evidence type="ECO:0000259" key="1">
    <source>
        <dbReference type="Pfam" id="PF07176"/>
    </source>
</evidence>
<proteinExistence type="predicted"/>
<dbReference type="Pfam" id="PF07176">
    <property type="entry name" value="DUF1400"/>
    <property type="match status" value="1"/>
</dbReference>
<dbReference type="InterPro" id="IPR010802">
    <property type="entry name" value="DUF1400"/>
</dbReference>
<keyword evidence="2" id="KW-0378">Hydrolase</keyword>
<dbReference type="GO" id="GO:0016787">
    <property type="term" value="F:hydrolase activity"/>
    <property type="evidence" value="ECO:0007669"/>
    <property type="project" value="UniProtKB-KW"/>
</dbReference>
<evidence type="ECO:0000313" key="2">
    <source>
        <dbReference type="EMBL" id="MDG2991237.1"/>
    </source>
</evidence>